<sequence length="157" mass="16427">MEPLRRESRHPRGAGSSAATASTWAPTPASPPCTTWALLGILWSTLTSALHGFALVGSENVPAAALMPFAEAWITHVVLPTVQGAAQQVDAGHYATDISAVELNAMGVPKMIKASEVQGVRPDLTVPVKGFLEKRVADGHGADALASLIEVIRNGDR</sequence>
<dbReference type="InterPro" id="IPR048666">
    <property type="entry name" value="RedAm-like_C"/>
</dbReference>
<dbReference type="Pfam" id="PF21761">
    <property type="entry name" value="RedAm-like_C"/>
    <property type="match status" value="1"/>
</dbReference>
<keyword evidence="4" id="KW-1185">Reference proteome</keyword>
<comment type="caution">
    <text evidence="3">The sequence shown here is derived from an EMBL/GenBank/DDBJ whole genome shotgun (WGS) entry which is preliminary data.</text>
</comment>
<feature type="compositionally biased region" description="Low complexity" evidence="1">
    <location>
        <begin position="13"/>
        <end position="28"/>
    </location>
</feature>
<proteinExistence type="predicted"/>
<feature type="domain" description="NADPH-dependent reductive aminase-like C-terminal" evidence="2">
    <location>
        <begin position="36"/>
        <end position="153"/>
    </location>
</feature>
<dbReference type="RefSeq" id="WP_375064039.1">
    <property type="nucleotide sequence ID" value="NZ_JBHGBT010000016.1"/>
</dbReference>
<dbReference type="Proteomes" id="UP001577267">
    <property type="component" value="Unassembled WGS sequence"/>
</dbReference>
<evidence type="ECO:0000259" key="2">
    <source>
        <dbReference type="Pfam" id="PF21761"/>
    </source>
</evidence>
<dbReference type="Gene3D" id="1.10.1040.10">
    <property type="entry name" value="N-(1-d-carboxylethyl)-l-norvaline Dehydrogenase, domain 2"/>
    <property type="match status" value="1"/>
</dbReference>
<dbReference type="EMBL" id="JBHGBT010000016">
    <property type="protein sequence ID" value="MFB4196138.1"/>
    <property type="molecule type" value="Genomic_DNA"/>
</dbReference>
<gene>
    <name evidence="3" type="ORF">ACE11A_17495</name>
</gene>
<feature type="region of interest" description="Disordered" evidence="1">
    <location>
        <begin position="1"/>
        <end position="28"/>
    </location>
</feature>
<evidence type="ECO:0000256" key="1">
    <source>
        <dbReference type="SAM" id="MobiDB-lite"/>
    </source>
</evidence>
<accession>A0ABV4ZPT9</accession>
<name>A0ABV4ZPT9_9ACTN</name>
<organism evidence="3 4">
    <name type="scientific">Streptomyces carpaticus</name>
    <dbReference type="NCBI Taxonomy" id="285558"/>
    <lineage>
        <taxon>Bacteria</taxon>
        <taxon>Bacillati</taxon>
        <taxon>Actinomycetota</taxon>
        <taxon>Actinomycetes</taxon>
        <taxon>Kitasatosporales</taxon>
        <taxon>Streptomycetaceae</taxon>
        <taxon>Streptomyces</taxon>
    </lineage>
</organism>
<reference evidence="3 4" key="1">
    <citation type="submission" date="2024-09" db="EMBL/GenBank/DDBJ databases">
        <title>Draft genome sequence of multifaceted antimicrobials producing Streptomyces sp. strain FH1.</title>
        <authorList>
            <person name="Hassan F."/>
            <person name="Ali H."/>
            <person name="Hassan N."/>
            <person name="Nawaz A."/>
        </authorList>
    </citation>
    <scope>NUCLEOTIDE SEQUENCE [LARGE SCALE GENOMIC DNA]</scope>
    <source>
        <strain evidence="3 4">FH1</strain>
    </source>
</reference>
<protein>
    <recommendedName>
        <fullName evidence="2">NADPH-dependent reductive aminase-like C-terminal domain-containing protein</fullName>
    </recommendedName>
</protein>
<evidence type="ECO:0000313" key="3">
    <source>
        <dbReference type="EMBL" id="MFB4196138.1"/>
    </source>
</evidence>
<evidence type="ECO:0000313" key="4">
    <source>
        <dbReference type="Proteomes" id="UP001577267"/>
    </source>
</evidence>
<dbReference type="InterPro" id="IPR013328">
    <property type="entry name" value="6PGD_dom2"/>
</dbReference>